<evidence type="ECO:0000313" key="8">
    <source>
        <dbReference type="EMBL" id="SFN30236.1"/>
    </source>
</evidence>
<dbReference type="Gene3D" id="3.80.30.20">
    <property type="entry name" value="tm_1862 like domain"/>
    <property type="match status" value="1"/>
</dbReference>
<organism evidence="8 9">
    <name type="scientific">Formivibrio citricus</name>
    <dbReference type="NCBI Taxonomy" id="83765"/>
    <lineage>
        <taxon>Bacteria</taxon>
        <taxon>Pseudomonadati</taxon>
        <taxon>Pseudomonadota</taxon>
        <taxon>Betaproteobacteria</taxon>
        <taxon>Neisseriales</taxon>
        <taxon>Chitinibacteraceae</taxon>
        <taxon>Formivibrio</taxon>
    </lineage>
</organism>
<keyword evidence="9" id="KW-1185">Reference proteome</keyword>
<proteinExistence type="predicted"/>
<dbReference type="CDD" id="cd01335">
    <property type="entry name" value="Radical_SAM"/>
    <property type="match status" value="1"/>
</dbReference>
<dbReference type="EMBL" id="FOVE01000006">
    <property type="protein sequence ID" value="SFN30236.1"/>
    <property type="molecule type" value="Genomic_DNA"/>
</dbReference>
<keyword evidence="4" id="KW-0408">Iron</keyword>
<dbReference type="PANTHER" id="PTHR43409">
    <property type="entry name" value="ANAEROBIC MAGNESIUM-PROTOPORPHYRIN IX MONOMETHYL ESTER CYCLASE-RELATED"/>
    <property type="match status" value="1"/>
</dbReference>
<evidence type="ECO:0000256" key="1">
    <source>
        <dbReference type="ARBA" id="ARBA00001966"/>
    </source>
</evidence>
<name>A0A1I4XWZ6_9NEIS</name>
<dbReference type="STRING" id="83765.SAMN05660284_01154"/>
<evidence type="ECO:0000259" key="7">
    <source>
        <dbReference type="PROSITE" id="PS51918"/>
    </source>
</evidence>
<dbReference type="SFLD" id="SFLDS00029">
    <property type="entry name" value="Radical_SAM"/>
    <property type="match status" value="1"/>
</dbReference>
<dbReference type="Pfam" id="PF04055">
    <property type="entry name" value="Radical_SAM"/>
    <property type="match status" value="1"/>
</dbReference>
<evidence type="ECO:0000256" key="5">
    <source>
        <dbReference type="ARBA" id="ARBA00023014"/>
    </source>
</evidence>
<dbReference type="GO" id="GO:0003824">
    <property type="term" value="F:catalytic activity"/>
    <property type="evidence" value="ECO:0007669"/>
    <property type="project" value="InterPro"/>
</dbReference>
<keyword evidence="3" id="KW-0479">Metal-binding</keyword>
<keyword evidence="5" id="KW-0411">Iron-sulfur</keyword>
<dbReference type="InterPro" id="IPR006638">
    <property type="entry name" value="Elp3/MiaA/NifB-like_rSAM"/>
</dbReference>
<feature type="domain" description="B12-binding" evidence="6">
    <location>
        <begin position="1"/>
        <end position="58"/>
    </location>
</feature>
<sequence length="420" mass="48545">MLTKSIKSELSIPIIWGGAHVNVMPGECLRHADMVCVGEGEEAFLDLLNSISRNGEPDTSIKNIWFNTPDGIIKNEIRPLEENLDKYPYPDFDFENQFVMNATGLEPIGEKHFSDEYSIITSRGCPYRCKYCYNSYRWKQYEGKGRYLRTRSIENVIDELEIAKKLFPKLKKINFWDDSFVARKTEDFVKFKNLYLEKINLPFFALIEPMAFKFDKIKILKECGLCSLQVGIQSGSERVNRDVYNRAVPNVKNIEVARQINSLGIDVTYDLIFNNPYEFKSDIKETIDLFLQFPRPFWLQGFNLIFYPGTELTDRAVQDGYIAAKNDEEDYSTIQDKSNSPISMGGGGKLSERFYAIKYNSDEKEYLNSVLSLIAYRHIPAPIIRYFAASENALKRMQLRLFVGAYIGISKIKNRLLHPQ</sequence>
<comment type="cofactor">
    <cofactor evidence="1">
        <name>[4Fe-4S] cluster</name>
        <dbReference type="ChEBI" id="CHEBI:49883"/>
    </cofactor>
</comment>
<accession>A0A1I4XWZ6</accession>
<dbReference type="InterPro" id="IPR007197">
    <property type="entry name" value="rSAM"/>
</dbReference>
<dbReference type="InterPro" id="IPR006158">
    <property type="entry name" value="Cobalamin-bd"/>
</dbReference>
<dbReference type="InterPro" id="IPR058240">
    <property type="entry name" value="rSAM_sf"/>
</dbReference>
<reference evidence="9" key="1">
    <citation type="submission" date="2016-10" db="EMBL/GenBank/DDBJ databases">
        <authorList>
            <person name="Varghese N."/>
            <person name="Submissions S."/>
        </authorList>
    </citation>
    <scope>NUCLEOTIDE SEQUENCE [LARGE SCALE GENOMIC DNA]</scope>
    <source>
        <strain evidence="9">DSM 6150</strain>
    </source>
</reference>
<protein>
    <submittedName>
        <fullName evidence="8">B12 binding domain-containing protein</fullName>
    </submittedName>
</protein>
<dbReference type="InterPro" id="IPR051198">
    <property type="entry name" value="BchE-like"/>
</dbReference>
<dbReference type="GO" id="GO:0046872">
    <property type="term" value="F:metal ion binding"/>
    <property type="evidence" value="ECO:0007669"/>
    <property type="project" value="UniProtKB-KW"/>
</dbReference>
<dbReference type="Proteomes" id="UP000242869">
    <property type="component" value="Unassembled WGS sequence"/>
</dbReference>
<dbReference type="SUPFAM" id="SSF102114">
    <property type="entry name" value="Radical SAM enzymes"/>
    <property type="match status" value="1"/>
</dbReference>
<dbReference type="GO" id="GO:0031419">
    <property type="term" value="F:cobalamin binding"/>
    <property type="evidence" value="ECO:0007669"/>
    <property type="project" value="InterPro"/>
</dbReference>
<evidence type="ECO:0000256" key="2">
    <source>
        <dbReference type="ARBA" id="ARBA00022691"/>
    </source>
</evidence>
<dbReference type="GO" id="GO:0051536">
    <property type="term" value="F:iron-sulfur cluster binding"/>
    <property type="evidence" value="ECO:0007669"/>
    <property type="project" value="UniProtKB-KW"/>
</dbReference>
<dbReference type="InterPro" id="IPR023404">
    <property type="entry name" value="rSAM_horseshoe"/>
</dbReference>
<dbReference type="PROSITE" id="PS51918">
    <property type="entry name" value="RADICAL_SAM"/>
    <property type="match status" value="1"/>
</dbReference>
<evidence type="ECO:0000259" key="6">
    <source>
        <dbReference type="PROSITE" id="PS51332"/>
    </source>
</evidence>
<evidence type="ECO:0000256" key="4">
    <source>
        <dbReference type="ARBA" id="ARBA00023004"/>
    </source>
</evidence>
<dbReference type="Gene3D" id="3.40.50.280">
    <property type="entry name" value="Cobalamin-binding domain"/>
    <property type="match status" value="1"/>
</dbReference>
<dbReference type="SMART" id="SM00729">
    <property type="entry name" value="Elp3"/>
    <property type="match status" value="1"/>
</dbReference>
<gene>
    <name evidence="8" type="ORF">SAMN05660284_01154</name>
</gene>
<feature type="domain" description="Radical SAM core" evidence="7">
    <location>
        <begin position="111"/>
        <end position="341"/>
    </location>
</feature>
<dbReference type="PROSITE" id="PS51332">
    <property type="entry name" value="B12_BINDING"/>
    <property type="match status" value="1"/>
</dbReference>
<evidence type="ECO:0000313" key="9">
    <source>
        <dbReference type="Proteomes" id="UP000242869"/>
    </source>
</evidence>
<dbReference type="SFLD" id="SFLDG01082">
    <property type="entry name" value="B12-binding_domain_containing"/>
    <property type="match status" value="1"/>
</dbReference>
<dbReference type="AlphaFoldDB" id="A0A1I4XWZ6"/>
<keyword evidence="2" id="KW-0949">S-adenosyl-L-methionine</keyword>
<evidence type="ECO:0000256" key="3">
    <source>
        <dbReference type="ARBA" id="ARBA00022723"/>
    </source>
</evidence>